<keyword evidence="6 12" id="KW-0812">Transmembrane</keyword>
<evidence type="ECO:0000256" key="11">
    <source>
        <dbReference type="SAM" id="MobiDB-lite"/>
    </source>
</evidence>
<gene>
    <name evidence="14" type="ORF">I8J34_06815</name>
</gene>
<evidence type="ECO:0000256" key="3">
    <source>
        <dbReference type="ARBA" id="ARBA00022448"/>
    </source>
</evidence>
<keyword evidence="7" id="KW-0630">Potassium</keyword>
<dbReference type="AlphaFoldDB" id="A0A944DAI6"/>
<keyword evidence="10 12" id="KW-0472">Membrane</keyword>
<protein>
    <submittedName>
        <fullName evidence="14">Cation:proton antiporter</fullName>
    </submittedName>
</protein>
<feature type="transmembrane region" description="Helical" evidence="12">
    <location>
        <begin position="112"/>
        <end position="133"/>
    </location>
</feature>
<evidence type="ECO:0000256" key="7">
    <source>
        <dbReference type="ARBA" id="ARBA00022958"/>
    </source>
</evidence>
<dbReference type="InterPro" id="IPR004771">
    <property type="entry name" value="K/H_exchanger"/>
</dbReference>
<comment type="caution">
    <text evidence="14">The sequence shown here is derived from an EMBL/GenBank/DDBJ whole genome shotgun (WGS) entry which is preliminary data.</text>
</comment>
<comment type="similarity">
    <text evidence="2">Belongs to the monovalent cation:proton antiporter 2 (CPA2) transporter (TC 2.A.37) family.</text>
</comment>
<dbReference type="SUPFAM" id="SSF51735">
    <property type="entry name" value="NAD(P)-binding Rossmann-fold domains"/>
    <property type="match status" value="1"/>
</dbReference>
<dbReference type="GO" id="GO:1902600">
    <property type="term" value="P:proton transmembrane transport"/>
    <property type="evidence" value="ECO:0007669"/>
    <property type="project" value="InterPro"/>
</dbReference>
<evidence type="ECO:0000256" key="9">
    <source>
        <dbReference type="ARBA" id="ARBA00023065"/>
    </source>
</evidence>
<dbReference type="PANTHER" id="PTHR46157">
    <property type="entry name" value="K(+) EFFLUX ANTIPORTER 3, CHLOROPLASTIC"/>
    <property type="match status" value="1"/>
</dbReference>
<feature type="transmembrane region" description="Helical" evidence="12">
    <location>
        <begin position="53"/>
        <end position="72"/>
    </location>
</feature>
<dbReference type="GO" id="GO:0008324">
    <property type="term" value="F:monoatomic cation transmembrane transporter activity"/>
    <property type="evidence" value="ECO:0007669"/>
    <property type="project" value="InterPro"/>
</dbReference>
<evidence type="ECO:0000256" key="1">
    <source>
        <dbReference type="ARBA" id="ARBA00004127"/>
    </source>
</evidence>
<dbReference type="RefSeq" id="WP_214360655.1">
    <property type="nucleotide sequence ID" value="NZ_JAEKFT010000006.1"/>
</dbReference>
<dbReference type="GO" id="GO:0005886">
    <property type="term" value="C:plasma membrane"/>
    <property type="evidence" value="ECO:0007669"/>
    <property type="project" value="TreeGrafter"/>
</dbReference>
<keyword evidence="9" id="KW-0406">Ion transport</keyword>
<evidence type="ECO:0000256" key="10">
    <source>
        <dbReference type="ARBA" id="ARBA00023136"/>
    </source>
</evidence>
<evidence type="ECO:0000256" key="4">
    <source>
        <dbReference type="ARBA" id="ARBA00022449"/>
    </source>
</evidence>
<feature type="transmembrane region" description="Helical" evidence="12">
    <location>
        <begin position="6"/>
        <end position="22"/>
    </location>
</feature>
<dbReference type="Pfam" id="PF00999">
    <property type="entry name" value="Na_H_Exchanger"/>
    <property type="match status" value="1"/>
</dbReference>
<sequence length="607" mass="65261">MQSVATFAALLAVAVLLVPVFKRAGLGTVLGYLAAGVLIGPSGFGVVHDGENLLHTAELGVVLLLFIIGLELQPSRLWALRKPVFGLGGLQFFGVGALLIGGAYLLGFDWPVAILIGLTLALSSTAFVLPTLAERHEMHSRYGRETFAILLFQDLMVIPLLALLPLLGVAGGEDDVSPLVGLGFLTVVLLIGRPALDAVFRHVTRINSREMFTAAALATALGLALLLQAGGLSMSLGAFVAGVLLSDSDFRHELEAAIAPFQGLLMGFFFIAVGMTIDLGMIVAHPLNVLGLTLALILVKGFGLYGLRRLVRGSRQVSRMQALALAQCGEFAFVLFGVAQGSRLLEAEVVAQLNLSVALSMAIAPLLFILADRLNAREAAATPPAEPETDDLPDLPNPVVMAGFGRVGQIVGRILLARKVPFTALDIDHEEVQTIKRFGIQAYYGNAAHLDVLHAARVGEAKVFVLAIDNIETSLRTAELVRKHFPDVTVIARARNRFHAYRLMDLGVELMMRETFRSSLDMARMVFEALGKAPDKAQQIVDRFAEHDAELLGREQALYHDEHQLIQTSREASEELMLILEQEVGDARPAPDTPDDAPTPPATAGER</sequence>
<feature type="transmembrane region" description="Helical" evidence="12">
    <location>
        <begin position="84"/>
        <end position="106"/>
    </location>
</feature>
<evidence type="ECO:0000313" key="14">
    <source>
        <dbReference type="EMBL" id="MBT0960887.1"/>
    </source>
</evidence>
<dbReference type="NCBIfam" id="TIGR00932">
    <property type="entry name" value="2a37"/>
    <property type="match status" value="1"/>
</dbReference>
<keyword evidence="8 12" id="KW-1133">Transmembrane helix</keyword>
<evidence type="ECO:0000256" key="8">
    <source>
        <dbReference type="ARBA" id="ARBA00022989"/>
    </source>
</evidence>
<feature type="region of interest" description="Disordered" evidence="11">
    <location>
        <begin position="582"/>
        <end position="607"/>
    </location>
</feature>
<evidence type="ECO:0000313" key="15">
    <source>
        <dbReference type="Proteomes" id="UP000694660"/>
    </source>
</evidence>
<dbReference type="Gene3D" id="1.20.1530.20">
    <property type="match status" value="1"/>
</dbReference>
<accession>A0A944DAI6</accession>
<feature type="transmembrane region" description="Helical" evidence="12">
    <location>
        <begin position="29"/>
        <end position="47"/>
    </location>
</feature>
<dbReference type="InterPro" id="IPR003148">
    <property type="entry name" value="RCK_N"/>
</dbReference>
<feature type="transmembrane region" description="Helical" evidence="12">
    <location>
        <begin position="257"/>
        <end position="277"/>
    </location>
</feature>
<feature type="transmembrane region" description="Helical" evidence="12">
    <location>
        <begin position="145"/>
        <end position="167"/>
    </location>
</feature>
<feature type="transmembrane region" description="Helical" evidence="12">
    <location>
        <begin position="179"/>
        <end position="200"/>
    </location>
</feature>
<dbReference type="GO" id="GO:0012505">
    <property type="term" value="C:endomembrane system"/>
    <property type="evidence" value="ECO:0007669"/>
    <property type="project" value="UniProtKB-SubCell"/>
</dbReference>
<dbReference type="FunFam" id="3.40.50.720:FF:000036">
    <property type="entry name" value="Glutathione-regulated potassium-efflux system protein KefB"/>
    <property type="match status" value="1"/>
</dbReference>
<dbReference type="InterPro" id="IPR006153">
    <property type="entry name" value="Cation/H_exchanger_TM"/>
</dbReference>
<evidence type="ECO:0000256" key="6">
    <source>
        <dbReference type="ARBA" id="ARBA00022692"/>
    </source>
</evidence>
<keyword evidence="4" id="KW-0050">Antiport</keyword>
<dbReference type="PROSITE" id="PS51201">
    <property type="entry name" value="RCK_N"/>
    <property type="match status" value="1"/>
</dbReference>
<name>A0A944DAI6_DENI1</name>
<feature type="transmembrane region" description="Helical" evidence="12">
    <location>
        <begin position="289"/>
        <end position="308"/>
    </location>
</feature>
<evidence type="ECO:0000259" key="13">
    <source>
        <dbReference type="PROSITE" id="PS51201"/>
    </source>
</evidence>
<organism evidence="14 15">
    <name type="scientific">Denitromonas iodatirespirans</name>
    <dbReference type="NCBI Taxonomy" id="2795389"/>
    <lineage>
        <taxon>Bacteria</taxon>
        <taxon>Pseudomonadati</taxon>
        <taxon>Pseudomonadota</taxon>
        <taxon>Betaproteobacteria</taxon>
        <taxon>Rhodocyclales</taxon>
        <taxon>Zoogloeaceae</taxon>
        <taxon>Denitromonas</taxon>
    </lineage>
</organism>
<dbReference type="PANTHER" id="PTHR46157:SF4">
    <property type="entry name" value="K(+) EFFLUX ANTIPORTER 3, CHLOROPLASTIC"/>
    <property type="match status" value="1"/>
</dbReference>
<dbReference type="Gene3D" id="3.40.50.720">
    <property type="entry name" value="NAD(P)-binding Rossmann-like Domain"/>
    <property type="match status" value="1"/>
</dbReference>
<feature type="transmembrane region" description="Helical" evidence="12">
    <location>
        <begin position="212"/>
        <end position="245"/>
    </location>
</feature>
<proteinExistence type="inferred from homology"/>
<dbReference type="Pfam" id="PF02254">
    <property type="entry name" value="TrkA_N"/>
    <property type="match status" value="1"/>
</dbReference>
<dbReference type="GO" id="GO:0015297">
    <property type="term" value="F:antiporter activity"/>
    <property type="evidence" value="ECO:0007669"/>
    <property type="project" value="UniProtKB-KW"/>
</dbReference>
<dbReference type="InterPro" id="IPR038770">
    <property type="entry name" value="Na+/solute_symporter_sf"/>
</dbReference>
<keyword evidence="15" id="KW-1185">Reference proteome</keyword>
<evidence type="ECO:0000256" key="5">
    <source>
        <dbReference type="ARBA" id="ARBA00022538"/>
    </source>
</evidence>
<reference evidence="15" key="1">
    <citation type="journal article" date="2022" name="ISME J.">
        <title>Genetic and phylogenetic analysis of dissimilatory iodate-reducing bacteria identifies potential niches across the world's oceans.</title>
        <authorList>
            <person name="Reyes-Umana V."/>
            <person name="Henning Z."/>
            <person name="Lee K."/>
            <person name="Barnum T.P."/>
            <person name="Coates J.D."/>
        </authorList>
    </citation>
    <scope>NUCLEOTIDE SEQUENCE [LARGE SCALE GENOMIC DNA]</scope>
    <source>
        <strain evidence="15">IR12</strain>
    </source>
</reference>
<keyword evidence="3" id="KW-0813">Transport</keyword>
<evidence type="ECO:0000256" key="12">
    <source>
        <dbReference type="SAM" id="Phobius"/>
    </source>
</evidence>
<dbReference type="InterPro" id="IPR036291">
    <property type="entry name" value="NAD(P)-bd_dom_sf"/>
</dbReference>
<dbReference type="EMBL" id="JAEKFT010000006">
    <property type="protein sequence ID" value="MBT0960887.1"/>
    <property type="molecule type" value="Genomic_DNA"/>
</dbReference>
<feature type="domain" description="RCK N-terminal" evidence="13">
    <location>
        <begin position="396"/>
        <end position="512"/>
    </location>
</feature>
<evidence type="ECO:0000256" key="2">
    <source>
        <dbReference type="ARBA" id="ARBA00005551"/>
    </source>
</evidence>
<dbReference type="GO" id="GO:0006813">
    <property type="term" value="P:potassium ion transport"/>
    <property type="evidence" value="ECO:0007669"/>
    <property type="project" value="UniProtKB-KW"/>
</dbReference>
<comment type="subcellular location">
    <subcellularLocation>
        <location evidence="1">Endomembrane system</location>
        <topology evidence="1">Multi-pass membrane protein</topology>
    </subcellularLocation>
</comment>
<keyword evidence="5" id="KW-0633">Potassium transport</keyword>
<dbReference type="Proteomes" id="UP000694660">
    <property type="component" value="Unassembled WGS sequence"/>
</dbReference>